<name>A0A1Q9LNB0_9PSEU</name>
<gene>
    <name evidence="4" type="ORF">BJP25_14295</name>
</gene>
<dbReference type="Proteomes" id="UP000186040">
    <property type="component" value="Unassembled WGS sequence"/>
</dbReference>
<dbReference type="STRING" id="1193682.BJP25_14295"/>
<dbReference type="AlphaFoldDB" id="A0A1Q9LNB0"/>
<dbReference type="PROSITE" id="PS50943">
    <property type="entry name" value="HTH_CROC1"/>
    <property type="match status" value="1"/>
</dbReference>
<dbReference type="SMART" id="SM00530">
    <property type="entry name" value="HTH_XRE"/>
    <property type="match status" value="1"/>
</dbReference>
<dbReference type="Pfam" id="PF05729">
    <property type="entry name" value="NACHT"/>
    <property type="match status" value="1"/>
</dbReference>
<dbReference type="GO" id="GO:0003677">
    <property type="term" value="F:DNA binding"/>
    <property type="evidence" value="ECO:0007669"/>
    <property type="project" value="InterPro"/>
</dbReference>
<organism evidence="4 5">
    <name type="scientific">Actinokineospora bangkokensis</name>
    <dbReference type="NCBI Taxonomy" id="1193682"/>
    <lineage>
        <taxon>Bacteria</taxon>
        <taxon>Bacillati</taxon>
        <taxon>Actinomycetota</taxon>
        <taxon>Actinomycetes</taxon>
        <taxon>Pseudonocardiales</taxon>
        <taxon>Pseudonocardiaceae</taxon>
        <taxon>Actinokineospora</taxon>
    </lineage>
</organism>
<accession>A0A1Q9LNB0</accession>
<keyword evidence="5" id="KW-1185">Reference proteome</keyword>
<evidence type="ECO:0000313" key="5">
    <source>
        <dbReference type="Proteomes" id="UP000186040"/>
    </source>
</evidence>
<dbReference type="CDD" id="cd00093">
    <property type="entry name" value="HTH_XRE"/>
    <property type="match status" value="1"/>
</dbReference>
<evidence type="ECO:0000256" key="1">
    <source>
        <dbReference type="SAM" id="MobiDB-lite"/>
    </source>
</evidence>
<feature type="compositionally biased region" description="Low complexity" evidence="1">
    <location>
        <begin position="104"/>
        <end position="117"/>
    </location>
</feature>
<comment type="caution">
    <text evidence="4">The sequence shown here is derived from an EMBL/GenBank/DDBJ whole genome shotgun (WGS) entry which is preliminary data.</text>
</comment>
<feature type="transmembrane region" description="Helical" evidence="2">
    <location>
        <begin position="730"/>
        <end position="752"/>
    </location>
</feature>
<feature type="transmembrane region" description="Helical" evidence="2">
    <location>
        <begin position="564"/>
        <end position="585"/>
    </location>
</feature>
<evidence type="ECO:0000256" key="2">
    <source>
        <dbReference type="SAM" id="Phobius"/>
    </source>
</evidence>
<feature type="transmembrane region" description="Helical" evidence="2">
    <location>
        <begin position="522"/>
        <end position="544"/>
    </location>
</feature>
<sequence>MTTQFSVVLRELRRRVPLTQEELADRAGVSVRTIRRLETGERANPQLDTVRLLADALGLAPDERARVLAVVDGHAAAAELAVPAELVGSAELVVPAEAAERAEPAAPAEPVVAPPAEEAGRDTEPPAGAPNRTEPAAVRPSGAVGLLAPAAPVESTLERRLAAAADDLAHAVGARLGREEELRRVQDPFPLPVRWQLAPEGVMDHWENICRASPGATARPLDLAGRLPEVAEVYRRVPSGRLVVLGRTGSGKSVLAARFVLDLLGARPPGGAVPVVFALGSWDPTATLFRDWLAAQLVRDHPGLEATGPDGGDLATALVEAGRVLPVLDGFDELATGLHRPALDALNATTLPLLLTSRPGEYAAVAGAAALTAAAAVRLTDLTVADLADYLPRTARKSGGGTAWDPVLAELRAHPERPACLNLRTVLTTPLMVGLARTAYSGPDGADPAALLDPARFASQHDLEDHLLASFIPTVYRDPDARWDPDRVRGWLAHLARHLDRLGTQDLAWWQLGASMRRSARMVVLGVVAGLFVGVLSGALIRLLGAPTAGGTPVNALVLALENWAGFGLAFALGHGIGNAVEGGPFRPSRVRLAPRGGARRLRARFLPRLAVGVAGGLGAGVVLGLANSAGHNPMGIPGSGFPGGLATGIAMGVVSGVAWGLLAGVEAPVDIRSSVDPAHLLRTNRRMVVGGFAGLGVVLGLLHAALLALAQGRLDPATLPLDLTVGPVVGFAIGVCVTAWGHWLVFARVWLPLTGKLPWSVAAFLDDACRRGVLRQVGAVHQFRHARLQAHLASS</sequence>
<proteinExistence type="predicted"/>
<keyword evidence="2" id="KW-1133">Transmembrane helix</keyword>
<reference evidence="4 5" key="1">
    <citation type="submission" date="2016-10" db="EMBL/GenBank/DDBJ databases">
        <title>The Draft Genome Sequence of Actinokineospora bangkokensis 44EHWT reveals the biosynthetic pathway of antifungal compounds Thailandins with unusual extender unit butylmalonyl-CoA.</title>
        <authorList>
            <person name="Greule A."/>
            <person name="Intra B."/>
            <person name="Flemming S."/>
            <person name="Rommel M.G."/>
            <person name="Panbangred W."/>
            <person name="Bechthold A."/>
        </authorList>
    </citation>
    <scope>NUCLEOTIDE SEQUENCE [LARGE SCALE GENOMIC DNA]</scope>
    <source>
        <strain evidence="4 5">44EHW</strain>
    </source>
</reference>
<dbReference type="OrthoDB" id="419058at2"/>
<dbReference type="InterPro" id="IPR027417">
    <property type="entry name" value="P-loop_NTPase"/>
</dbReference>
<dbReference type="InterPro" id="IPR001387">
    <property type="entry name" value="Cro/C1-type_HTH"/>
</dbReference>
<dbReference type="SUPFAM" id="SSF52540">
    <property type="entry name" value="P-loop containing nucleoside triphosphate hydrolases"/>
    <property type="match status" value="1"/>
</dbReference>
<dbReference type="InterPro" id="IPR010982">
    <property type="entry name" value="Lambda_DNA-bd_dom_sf"/>
</dbReference>
<dbReference type="Pfam" id="PF13560">
    <property type="entry name" value="HTH_31"/>
    <property type="match status" value="1"/>
</dbReference>
<dbReference type="RefSeq" id="WP_075974369.1">
    <property type="nucleotide sequence ID" value="NZ_MKQR01000009.1"/>
</dbReference>
<dbReference type="Gene3D" id="3.40.50.300">
    <property type="entry name" value="P-loop containing nucleotide triphosphate hydrolases"/>
    <property type="match status" value="1"/>
</dbReference>
<feature type="transmembrane region" description="Helical" evidence="2">
    <location>
        <begin position="689"/>
        <end position="710"/>
    </location>
</feature>
<feature type="transmembrane region" description="Helical" evidence="2">
    <location>
        <begin position="646"/>
        <end position="668"/>
    </location>
</feature>
<dbReference type="InterPro" id="IPR007111">
    <property type="entry name" value="NACHT_NTPase"/>
</dbReference>
<dbReference type="Gene3D" id="1.10.260.40">
    <property type="entry name" value="lambda repressor-like DNA-binding domains"/>
    <property type="match status" value="1"/>
</dbReference>
<dbReference type="SUPFAM" id="SSF47413">
    <property type="entry name" value="lambda repressor-like DNA-binding domains"/>
    <property type="match status" value="1"/>
</dbReference>
<feature type="region of interest" description="Disordered" evidence="1">
    <location>
        <begin position="101"/>
        <end position="140"/>
    </location>
</feature>
<evidence type="ECO:0000259" key="3">
    <source>
        <dbReference type="PROSITE" id="PS50943"/>
    </source>
</evidence>
<keyword evidence="2" id="KW-0472">Membrane</keyword>
<protein>
    <recommendedName>
        <fullName evidence="3">HTH cro/C1-type domain-containing protein</fullName>
    </recommendedName>
</protein>
<dbReference type="EMBL" id="MKQR01000009">
    <property type="protein sequence ID" value="OLR93474.1"/>
    <property type="molecule type" value="Genomic_DNA"/>
</dbReference>
<keyword evidence="2" id="KW-0812">Transmembrane</keyword>
<feature type="transmembrane region" description="Helical" evidence="2">
    <location>
        <begin position="606"/>
        <end position="626"/>
    </location>
</feature>
<evidence type="ECO:0000313" key="4">
    <source>
        <dbReference type="EMBL" id="OLR93474.1"/>
    </source>
</evidence>
<feature type="domain" description="HTH cro/C1-type" evidence="3">
    <location>
        <begin position="9"/>
        <end position="64"/>
    </location>
</feature>